<reference evidence="6 7" key="1">
    <citation type="submission" date="2017-11" db="EMBL/GenBank/DDBJ databases">
        <title>Genomic Encyclopedia of Archaeal and Bacterial Type Strains, Phase II (KMG-II): From Individual Species to Whole Genera.</title>
        <authorList>
            <person name="Goeker M."/>
        </authorList>
    </citation>
    <scope>NUCLEOTIDE SEQUENCE [LARGE SCALE GENOMIC DNA]</scope>
    <source>
        <strain evidence="6 7">DSM 25625</strain>
    </source>
</reference>
<accession>A0A2M9BBK0</accession>
<dbReference type="PANTHER" id="PTHR30055">
    <property type="entry name" value="HTH-TYPE TRANSCRIPTIONAL REGULATOR RUTR"/>
    <property type="match status" value="1"/>
</dbReference>
<keyword evidence="2 4" id="KW-0238">DNA-binding</keyword>
<evidence type="ECO:0000313" key="6">
    <source>
        <dbReference type="EMBL" id="PJJ55303.1"/>
    </source>
</evidence>
<dbReference type="InterPro" id="IPR049445">
    <property type="entry name" value="TetR_SbtR-like_C"/>
</dbReference>
<evidence type="ECO:0000256" key="4">
    <source>
        <dbReference type="PROSITE-ProRule" id="PRU00335"/>
    </source>
</evidence>
<dbReference type="PANTHER" id="PTHR30055:SF234">
    <property type="entry name" value="HTH-TYPE TRANSCRIPTIONAL REGULATOR BETI"/>
    <property type="match status" value="1"/>
</dbReference>
<proteinExistence type="predicted"/>
<dbReference type="GO" id="GO:0000976">
    <property type="term" value="F:transcription cis-regulatory region binding"/>
    <property type="evidence" value="ECO:0007669"/>
    <property type="project" value="TreeGrafter"/>
</dbReference>
<dbReference type="RefSeq" id="WP_100345964.1">
    <property type="nucleotide sequence ID" value="NZ_PGFB01000006.1"/>
</dbReference>
<name>A0A2M9BBK0_9MICO</name>
<dbReference type="InterPro" id="IPR050109">
    <property type="entry name" value="HTH-type_TetR-like_transc_reg"/>
</dbReference>
<evidence type="ECO:0000259" key="5">
    <source>
        <dbReference type="PROSITE" id="PS50977"/>
    </source>
</evidence>
<keyword evidence="3" id="KW-0804">Transcription</keyword>
<gene>
    <name evidence="6" type="ORF">CLV54_3193</name>
</gene>
<protein>
    <submittedName>
        <fullName evidence="6">AcrR family transcriptional regulator</fullName>
    </submittedName>
</protein>
<dbReference type="Gene3D" id="1.10.357.10">
    <property type="entry name" value="Tetracycline Repressor, domain 2"/>
    <property type="match status" value="1"/>
</dbReference>
<dbReference type="InterPro" id="IPR036271">
    <property type="entry name" value="Tet_transcr_reg_TetR-rel_C_sf"/>
</dbReference>
<organism evidence="6 7">
    <name type="scientific">Compostimonas suwonensis</name>
    <dbReference type="NCBI Taxonomy" id="1048394"/>
    <lineage>
        <taxon>Bacteria</taxon>
        <taxon>Bacillati</taxon>
        <taxon>Actinomycetota</taxon>
        <taxon>Actinomycetes</taxon>
        <taxon>Micrococcales</taxon>
        <taxon>Microbacteriaceae</taxon>
        <taxon>Compostimonas</taxon>
    </lineage>
</organism>
<evidence type="ECO:0000256" key="3">
    <source>
        <dbReference type="ARBA" id="ARBA00023163"/>
    </source>
</evidence>
<dbReference type="InterPro" id="IPR009057">
    <property type="entry name" value="Homeodomain-like_sf"/>
</dbReference>
<dbReference type="GO" id="GO:0003700">
    <property type="term" value="F:DNA-binding transcription factor activity"/>
    <property type="evidence" value="ECO:0007669"/>
    <property type="project" value="TreeGrafter"/>
</dbReference>
<dbReference type="Pfam" id="PF21597">
    <property type="entry name" value="TetR_C_43"/>
    <property type="match status" value="1"/>
</dbReference>
<dbReference type="SUPFAM" id="SSF48498">
    <property type="entry name" value="Tetracyclin repressor-like, C-terminal domain"/>
    <property type="match status" value="1"/>
</dbReference>
<feature type="domain" description="HTH tetR-type" evidence="5">
    <location>
        <begin position="13"/>
        <end position="72"/>
    </location>
</feature>
<dbReference type="EMBL" id="PGFB01000006">
    <property type="protein sequence ID" value="PJJ55303.1"/>
    <property type="molecule type" value="Genomic_DNA"/>
</dbReference>
<comment type="caution">
    <text evidence="6">The sequence shown here is derived from an EMBL/GenBank/DDBJ whole genome shotgun (WGS) entry which is preliminary data.</text>
</comment>
<keyword evidence="1" id="KW-0805">Transcription regulation</keyword>
<keyword evidence="7" id="KW-1185">Reference proteome</keyword>
<dbReference type="PROSITE" id="PS50977">
    <property type="entry name" value="HTH_TETR_2"/>
    <property type="match status" value="1"/>
</dbReference>
<dbReference type="InterPro" id="IPR001647">
    <property type="entry name" value="HTH_TetR"/>
</dbReference>
<dbReference type="Proteomes" id="UP000230161">
    <property type="component" value="Unassembled WGS sequence"/>
</dbReference>
<feature type="DNA-binding region" description="H-T-H motif" evidence="4">
    <location>
        <begin position="35"/>
        <end position="54"/>
    </location>
</feature>
<dbReference type="SUPFAM" id="SSF46689">
    <property type="entry name" value="Homeodomain-like"/>
    <property type="match status" value="1"/>
</dbReference>
<dbReference type="Pfam" id="PF00440">
    <property type="entry name" value="TetR_N"/>
    <property type="match status" value="1"/>
</dbReference>
<dbReference type="AlphaFoldDB" id="A0A2M9BBK0"/>
<evidence type="ECO:0000256" key="1">
    <source>
        <dbReference type="ARBA" id="ARBA00023015"/>
    </source>
</evidence>
<evidence type="ECO:0000256" key="2">
    <source>
        <dbReference type="ARBA" id="ARBA00023125"/>
    </source>
</evidence>
<dbReference type="OrthoDB" id="3192968at2"/>
<evidence type="ECO:0000313" key="7">
    <source>
        <dbReference type="Proteomes" id="UP000230161"/>
    </source>
</evidence>
<sequence length="202" mass="21146">MPAHVDQRRVDALRNRERLLVAARELCAEQQAVPVLADVAARTGVGVGTVYRHFPTGADLAGELALESMRALLADGRAVLAASSGPKSTANSVGTAASTARPLDGFIAEAVGMLVRDPSFSAVFASPVEPPEPAARMMNELIEVFGAIVERAHENGEVREDIGVADIHHLICGVNLALKLAGARAPELAGRYTSVLLAGIRP</sequence>